<gene>
    <name evidence="1" type="ORF">AVEN_174476_1</name>
</gene>
<name>A0A4Y2TSW9_ARAVE</name>
<sequence>SPTDRKPSLFRKCGREMAKVDYFMQTQCSGRAIVAIFWHAVTAHFSKWTVDMMNVDYCSERAVERESGSGRHVM</sequence>
<accession>A0A4Y2TSW9</accession>
<dbReference type="OrthoDB" id="6458227at2759"/>
<comment type="caution">
    <text evidence="1">The sequence shown here is derived from an EMBL/GenBank/DDBJ whole genome shotgun (WGS) entry which is preliminary data.</text>
</comment>
<dbReference type="AlphaFoldDB" id="A0A4Y2TSW9"/>
<dbReference type="Proteomes" id="UP000499080">
    <property type="component" value="Unassembled WGS sequence"/>
</dbReference>
<evidence type="ECO:0000313" key="2">
    <source>
        <dbReference type="Proteomes" id="UP000499080"/>
    </source>
</evidence>
<proteinExistence type="predicted"/>
<keyword evidence="2" id="KW-1185">Reference proteome</keyword>
<protein>
    <submittedName>
        <fullName evidence="1">Uncharacterized protein</fullName>
    </submittedName>
</protein>
<organism evidence="1 2">
    <name type="scientific">Araneus ventricosus</name>
    <name type="common">Orbweaver spider</name>
    <name type="synonym">Epeira ventricosa</name>
    <dbReference type="NCBI Taxonomy" id="182803"/>
    <lineage>
        <taxon>Eukaryota</taxon>
        <taxon>Metazoa</taxon>
        <taxon>Ecdysozoa</taxon>
        <taxon>Arthropoda</taxon>
        <taxon>Chelicerata</taxon>
        <taxon>Arachnida</taxon>
        <taxon>Araneae</taxon>
        <taxon>Araneomorphae</taxon>
        <taxon>Entelegynae</taxon>
        <taxon>Araneoidea</taxon>
        <taxon>Araneidae</taxon>
        <taxon>Araneus</taxon>
    </lineage>
</organism>
<evidence type="ECO:0000313" key="1">
    <source>
        <dbReference type="EMBL" id="GBO03743.1"/>
    </source>
</evidence>
<feature type="non-terminal residue" evidence="1">
    <location>
        <position position="1"/>
    </location>
</feature>
<reference evidence="1 2" key="1">
    <citation type="journal article" date="2019" name="Sci. Rep.">
        <title>Orb-weaving spider Araneus ventricosus genome elucidates the spidroin gene catalogue.</title>
        <authorList>
            <person name="Kono N."/>
            <person name="Nakamura H."/>
            <person name="Ohtoshi R."/>
            <person name="Moran D.A.P."/>
            <person name="Shinohara A."/>
            <person name="Yoshida Y."/>
            <person name="Fujiwara M."/>
            <person name="Mori M."/>
            <person name="Tomita M."/>
            <person name="Arakawa K."/>
        </authorList>
    </citation>
    <scope>NUCLEOTIDE SEQUENCE [LARGE SCALE GENOMIC DNA]</scope>
</reference>
<dbReference type="EMBL" id="BGPR01030952">
    <property type="protein sequence ID" value="GBO03743.1"/>
    <property type="molecule type" value="Genomic_DNA"/>
</dbReference>